<gene>
    <name evidence="1" type="ORF">E3D00_07315</name>
</gene>
<dbReference type="EMBL" id="CP038141">
    <property type="protein sequence ID" value="QDH17392.1"/>
    <property type="molecule type" value="Genomic_DNA"/>
</dbReference>
<evidence type="ECO:0000313" key="1">
    <source>
        <dbReference type="EMBL" id="QDH17392.1"/>
    </source>
</evidence>
<reference evidence="1 2" key="1">
    <citation type="submission" date="2019-03" db="EMBL/GenBank/DDBJ databases">
        <title>The complete genome sequence of Swingsia samuiensis NBRC107927(T).</title>
        <authorList>
            <person name="Chua K.-O."/>
            <person name="Chan K.-G."/>
            <person name="See-Too W.-S."/>
        </authorList>
    </citation>
    <scope>NUCLEOTIDE SEQUENCE [LARGE SCALE GENOMIC DNA]</scope>
    <source>
        <strain evidence="1 2">AH83</strain>
    </source>
</reference>
<dbReference type="AlphaFoldDB" id="A0A4Y6UIL6"/>
<sequence length="150" mass="16882">MPLSQSDSPEPQKAAYTDGKRTWNTRYYATYDRPAAWYDLGELSSLQNVPDEAKLFPLTDAQWADRWKGPILRTMAVIDGAITDFVYQPPLALQAKSALENTQSQLIKRYMLLGKPIPQTWIDYQTTLMAIASGADKRSQELPKAPTDDA</sequence>
<evidence type="ECO:0000313" key="2">
    <source>
        <dbReference type="Proteomes" id="UP000316313"/>
    </source>
</evidence>
<dbReference type="KEGG" id="ssam:E3D00_07315"/>
<dbReference type="Proteomes" id="UP000316313">
    <property type="component" value="Chromosome"/>
</dbReference>
<dbReference type="RefSeq" id="WP_141461297.1">
    <property type="nucleotide sequence ID" value="NZ_CP038141.1"/>
</dbReference>
<accession>A0A4Y6UIL6</accession>
<name>A0A4Y6UIL6_9PROT</name>
<keyword evidence="2" id="KW-1185">Reference proteome</keyword>
<proteinExistence type="predicted"/>
<organism evidence="1 2">
    <name type="scientific">Swingsia samuiensis</name>
    <dbReference type="NCBI Taxonomy" id="1293412"/>
    <lineage>
        <taxon>Bacteria</taxon>
        <taxon>Pseudomonadati</taxon>
        <taxon>Pseudomonadota</taxon>
        <taxon>Alphaproteobacteria</taxon>
        <taxon>Acetobacterales</taxon>
        <taxon>Acetobacteraceae</taxon>
        <taxon>Swingsia</taxon>
    </lineage>
</organism>
<protein>
    <submittedName>
        <fullName evidence="1">Uncharacterized protein</fullName>
    </submittedName>
</protein>
<dbReference type="OrthoDB" id="7224341at2"/>